<proteinExistence type="predicted"/>
<accession>A0A0K1Q0F1</accession>
<evidence type="ECO:0000313" key="3">
    <source>
        <dbReference type="Proteomes" id="UP000064967"/>
    </source>
</evidence>
<evidence type="ECO:0000313" key="2">
    <source>
        <dbReference type="EMBL" id="AKU99248.1"/>
    </source>
</evidence>
<feature type="compositionally biased region" description="Low complexity" evidence="1">
    <location>
        <begin position="288"/>
        <end position="314"/>
    </location>
</feature>
<evidence type="ECO:0000256" key="1">
    <source>
        <dbReference type="SAM" id="MobiDB-lite"/>
    </source>
</evidence>
<sequence length="324" mass="34032">MCGRARFEGVRASLGDFMNKNSTPAATADAPSIVGRFRSAWETTAPARIALPASAMLIINLDIGVSTSQVLSVAPSLHALRSAVAKLPNFDIAQYDNIVPYTLALIYANNRHQSIMTPPEELPVLLEEATKMRTIFAADANALAARGIIDGKKLAELKSGTGYLDAASDLGTLVIILRENWEKVAANSGIKAAELDRAEALSQRLTFAFAEKGQGTTKLAEAAEDRQRAFTLFVDAYDQARRAVTFLHWGEESADKLVPSLWKGRGGRGSSKDDPGTEPANGPQPATPGIANPAAPAVANPAGGAVPAAPVKAGMPGGSPFTDN</sequence>
<organism evidence="2 3">
    <name type="scientific">Labilithrix luteola</name>
    <dbReference type="NCBI Taxonomy" id="1391654"/>
    <lineage>
        <taxon>Bacteria</taxon>
        <taxon>Pseudomonadati</taxon>
        <taxon>Myxococcota</taxon>
        <taxon>Polyangia</taxon>
        <taxon>Polyangiales</taxon>
        <taxon>Labilitrichaceae</taxon>
        <taxon>Labilithrix</taxon>
    </lineage>
</organism>
<dbReference type="Proteomes" id="UP000064967">
    <property type="component" value="Chromosome"/>
</dbReference>
<reference evidence="2 3" key="1">
    <citation type="submission" date="2015-08" db="EMBL/GenBank/DDBJ databases">
        <authorList>
            <person name="Babu N.S."/>
            <person name="Beckwith C.J."/>
            <person name="Beseler K.G."/>
            <person name="Brison A."/>
            <person name="Carone J.V."/>
            <person name="Caskin T.P."/>
            <person name="Diamond M."/>
            <person name="Durham M.E."/>
            <person name="Foxe J.M."/>
            <person name="Go M."/>
            <person name="Henderson B.A."/>
            <person name="Jones I.B."/>
            <person name="McGettigan J.A."/>
            <person name="Micheletti S.J."/>
            <person name="Nasrallah M.E."/>
            <person name="Ortiz D."/>
            <person name="Piller C.R."/>
            <person name="Privatt S.R."/>
            <person name="Schneider S.L."/>
            <person name="Sharp S."/>
            <person name="Smith T.C."/>
            <person name="Stanton J.D."/>
            <person name="Ullery H.E."/>
            <person name="Wilson R.J."/>
            <person name="Serrano M.G."/>
            <person name="Buck G."/>
            <person name="Lee V."/>
            <person name="Wang Y."/>
            <person name="Carvalho R."/>
            <person name="Voegtly L."/>
            <person name="Shi R."/>
            <person name="Duckworth R."/>
            <person name="Johnson A."/>
            <person name="Loviza R."/>
            <person name="Walstead R."/>
            <person name="Shah Z."/>
            <person name="Kiflezghi M."/>
            <person name="Wade K."/>
            <person name="Ball S.L."/>
            <person name="Bradley K.W."/>
            <person name="Asai D.J."/>
            <person name="Bowman C.A."/>
            <person name="Russell D.A."/>
            <person name="Pope W.H."/>
            <person name="Jacobs-Sera D."/>
            <person name="Hendrix R.W."/>
            <person name="Hatfull G.F."/>
        </authorList>
    </citation>
    <scope>NUCLEOTIDE SEQUENCE [LARGE SCALE GENOMIC DNA]</scope>
    <source>
        <strain evidence="2 3">DSM 27648</strain>
    </source>
</reference>
<keyword evidence="3" id="KW-1185">Reference proteome</keyword>
<gene>
    <name evidence="2" type="ORF">AKJ09_05912</name>
</gene>
<feature type="region of interest" description="Disordered" evidence="1">
    <location>
        <begin position="260"/>
        <end position="324"/>
    </location>
</feature>
<dbReference type="EMBL" id="CP012333">
    <property type="protein sequence ID" value="AKU99248.1"/>
    <property type="molecule type" value="Genomic_DNA"/>
</dbReference>
<dbReference type="AlphaFoldDB" id="A0A0K1Q0F1"/>
<dbReference type="KEGG" id="llu:AKJ09_05912"/>
<name>A0A0K1Q0F1_9BACT</name>
<protein>
    <submittedName>
        <fullName evidence="2">Uncharacterized protein</fullName>
    </submittedName>
</protein>